<evidence type="ECO:0000259" key="1">
    <source>
        <dbReference type="PROSITE" id="PS51352"/>
    </source>
</evidence>
<dbReference type="Proteomes" id="UP001299970">
    <property type="component" value="Unassembled WGS sequence"/>
</dbReference>
<evidence type="ECO:0000313" key="2">
    <source>
        <dbReference type="EMBL" id="MCH6165246.1"/>
    </source>
</evidence>
<dbReference type="InterPro" id="IPR036249">
    <property type="entry name" value="Thioredoxin-like_sf"/>
</dbReference>
<gene>
    <name evidence="2" type="ORF">MMF94_06090</name>
</gene>
<sequence length="197" mass="20878">MLVVVALFAIYRANTGTATGAASDRYDVGSPGIGAVAPDFLLPNVTAPAGTGGTPATTRLSDYRGKTVLLYFHEGLGCQPCWDQIRDLQKDPAALAAMGADQLLTITTGPQDLVAQKMHDDGLTEPALVDSDLRVSTQYQANRYGMMGSSSDGHTFVLVGPDGIIRWRADYGGPPRFTMYVAPEQLIADERAARAGS</sequence>
<dbReference type="Pfam" id="PF00578">
    <property type="entry name" value="AhpC-TSA"/>
    <property type="match status" value="1"/>
</dbReference>
<dbReference type="EMBL" id="JAKXMK010000004">
    <property type="protein sequence ID" value="MCH6165246.1"/>
    <property type="molecule type" value="Genomic_DNA"/>
</dbReference>
<feature type="domain" description="Thioredoxin" evidence="1">
    <location>
        <begin position="31"/>
        <end position="192"/>
    </location>
</feature>
<dbReference type="InterPro" id="IPR013766">
    <property type="entry name" value="Thioredoxin_domain"/>
</dbReference>
<dbReference type="Gene3D" id="3.40.30.10">
    <property type="entry name" value="Glutaredoxin"/>
    <property type="match status" value="1"/>
</dbReference>
<comment type="caution">
    <text evidence="2">The sequence shown here is derived from an EMBL/GenBank/DDBJ whole genome shotgun (WGS) entry which is preliminary data.</text>
</comment>
<dbReference type="SUPFAM" id="SSF52833">
    <property type="entry name" value="Thioredoxin-like"/>
    <property type="match status" value="1"/>
</dbReference>
<accession>A0ABS9TAC7</accession>
<dbReference type="InterPro" id="IPR000866">
    <property type="entry name" value="AhpC/TSA"/>
</dbReference>
<keyword evidence="3" id="KW-1185">Reference proteome</keyword>
<evidence type="ECO:0000313" key="3">
    <source>
        <dbReference type="Proteomes" id="UP001299970"/>
    </source>
</evidence>
<proteinExistence type="predicted"/>
<reference evidence="2 3" key="1">
    <citation type="submission" date="2022-03" db="EMBL/GenBank/DDBJ databases">
        <title>Pseudonocardia alaer sp. nov., a novel actinomycete isolated from reed forest soil.</title>
        <authorList>
            <person name="Wang L."/>
        </authorList>
    </citation>
    <scope>NUCLEOTIDE SEQUENCE [LARGE SCALE GENOMIC DNA]</scope>
    <source>
        <strain evidence="2 3">Y-16303</strain>
    </source>
</reference>
<organism evidence="2 3">
    <name type="scientific">Pseudonocardia alaniniphila</name>
    <dbReference type="NCBI Taxonomy" id="75291"/>
    <lineage>
        <taxon>Bacteria</taxon>
        <taxon>Bacillati</taxon>
        <taxon>Actinomycetota</taxon>
        <taxon>Actinomycetes</taxon>
        <taxon>Pseudonocardiales</taxon>
        <taxon>Pseudonocardiaceae</taxon>
        <taxon>Pseudonocardia</taxon>
    </lineage>
</organism>
<protein>
    <submittedName>
        <fullName evidence="2">Peroxiredoxin family protein</fullName>
    </submittedName>
</protein>
<dbReference type="RefSeq" id="WP_241035272.1">
    <property type="nucleotide sequence ID" value="NZ_BAAAJF010000018.1"/>
</dbReference>
<name>A0ABS9TAC7_9PSEU</name>
<dbReference type="PROSITE" id="PS51352">
    <property type="entry name" value="THIOREDOXIN_2"/>
    <property type="match status" value="1"/>
</dbReference>